<accession>A0A1B3WE07</accession>
<keyword evidence="1" id="KW-0175">Coiled coil</keyword>
<dbReference type="KEGG" id="dpn:BCB69_03890"/>
<dbReference type="AlphaFoldDB" id="A0A1B3WE07"/>
<sequence>MTREELKALGLSDEQIEKIVDDYGKNYVSKSQFNQKNEEAKHLKGEADTFKKEIEELKKTNKDNADLATQIEKMKEDAKTREQTYKANTKKMQIDSLVDLALVKNKAKNSKAVKALLVDLDKAKIIDGAIKGLISIHASAKDAWIEYIVKICGYIIIFNKYLNKTILFKLFPLY</sequence>
<organism evidence="2 3">
    <name type="scientific">Dialister pneumosintes</name>
    <dbReference type="NCBI Taxonomy" id="39950"/>
    <lineage>
        <taxon>Bacteria</taxon>
        <taxon>Bacillati</taxon>
        <taxon>Bacillota</taxon>
        <taxon>Negativicutes</taxon>
        <taxon>Veillonellales</taxon>
        <taxon>Veillonellaceae</taxon>
        <taxon>Dialister</taxon>
    </lineage>
</organism>
<dbReference type="InterPro" id="IPR009636">
    <property type="entry name" value="SCAF"/>
</dbReference>
<reference evidence="3" key="1">
    <citation type="submission" date="2016-08" db="EMBL/GenBank/DDBJ databases">
        <authorList>
            <person name="Holder M.E."/>
            <person name="Ajami N.J."/>
            <person name="Petrosino J.F."/>
        </authorList>
    </citation>
    <scope>NUCLEOTIDE SEQUENCE [LARGE SCALE GENOMIC DNA]</scope>
    <source>
        <strain evidence="3">F0677</strain>
    </source>
</reference>
<feature type="coiled-coil region" evidence="1">
    <location>
        <begin position="33"/>
        <end position="77"/>
    </location>
</feature>
<evidence type="ECO:0000313" key="2">
    <source>
        <dbReference type="EMBL" id="AOH39181.1"/>
    </source>
</evidence>
<dbReference type="Pfam" id="PF06810">
    <property type="entry name" value="Phage_scaffold"/>
    <property type="match status" value="1"/>
</dbReference>
<name>A0A1B3WE07_9FIRM</name>
<dbReference type="EMBL" id="CP017037">
    <property type="protein sequence ID" value="AOH39181.1"/>
    <property type="molecule type" value="Genomic_DNA"/>
</dbReference>
<dbReference type="RefSeq" id="WP_069177062.1">
    <property type="nucleotide sequence ID" value="NZ_CP017037.1"/>
</dbReference>
<evidence type="ECO:0008006" key="4">
    <source>
        <dbReference type="Google" id="ProtNLM"/>
    </source>
</evidence>
<evidence type="ECO:0000256" key="1">
    <source>
        <dbReference type="SAM" id="Coils"/>
    </source>
</evidence>
<protein>
    <recommendedName>
        <fullName evidence="4">Phage minor structural protein GP20</fullName>
    </recommendedName>
</protein>
<dbReference type="Proteomes" id="UP000094757">
    <property type="component" value="Chromosome"/>
</dbReference>
<dbReference type="STRING" id="39950.BCB69_03890"/>
<gene>
    <name evidence="2" type="ORF">BCB69_03890</name>
</gene>
<proteinExistence type="predicted"/>
<evidence type="ECO:0000313" key="3">
    <source>
        <dbReference type="Proteomes" id="UP000094757"/>
    </source>
</evidence>